<name>A0A0B5D8I5_9CORY</name>
<dbReference type="Pfam" id="PF21575">
    <property type="entry name" value="DsbA_N"/>
    <property type="match status" value="1"/>
</dbReference>
<dbReference type="EMBL" id="CP005286">
    <property type="protein sequence ID" value="AJE32094.1"/>
    <property type="molecule type" value="Genomic_DNA"/>
</dbReference>
<dbReference type="AlphaFoldDB" id="A0A0B5D8I5"/>
<sequence>MSTATDAPQTKIPALAWVLGAVIVVMALIIGFLVGRQTAPAPSAAPDSTDSAAVAPATPTQDTAELARLAQEVTPGTRDEGPTAGPDGRFDATIHGPGEEITSPDDVLKVHRRDAADPFAVGALDAPVVISEFSDFECPFCSRFANTTEPVILQDYVEKGLVRLEWNDLPVNGPMAEDAAKAGRAAAAQGKFREYKHALYTATRDVQGHPNHTIEDFVRYAEEAGVPDLERFRADVTDGTFDESVTAAKNYGASIGVNGTPSFFIGESYVSGAQPTEVFVQVITEELAKVARGDVEVPAVP</sequence>
<dbReference type="SUPFAM" id="SSF52833">
    <property type="entry name" value="Thioredoxin-like"/>
    <property type="match status" value="1"/>
</dbReference>
<dbReference type="InterPro" id="IPR012336">
    <property type="entry name" value="Thioredoxin-like_fold"/>
</dbReference>
<gene>
    <name evidence="9" type="ORF">B842_01190</name>
</gene>
<accession>A0A0B5D8I5</accession>
<evidence type="ECO:0000313" key="9">
    <source>
        <dbReference type="EMBL" id="AJE32094.1"/>
    </source>
</evidence>
<evidence type="ECO:0000313" key="10">
    <source>
        <dbReference type="Proteomes" id="UP000031524"/>
    </source>
</evidence>
<dbReference type="GO" id="GO:0016491">
    <property type="term" value="F:oxidoreductase activity"/>
    <property type="evidence" value="ECO:0007669"/>
    <property type="project" value="UniProtKB-KW"/>
</dbReference>
<dbReference type="Proteomes" id="UP000031524">
    <property type="component" value="Chromosome"/>
</dbReference>
<feature type="transmembrane region" description="Helical" evidence="7">
    <location>
        <begin position="12"/>
        <end position="34"/>
    </location>
</feature>
<evidence type="ECO:0000256" key="2">
    <source>
        <dbReference type="ARBA" id="ARBA00022729"/>
    </source>
</evidence>
<feature type="domain" description="Thioredoxin" evidence="8">
    <location>
        <begin position="73"/>
        <end position="288"/>
    </location>
</feature>
<keyword evidence="7" id="KW-0812">Transmembrane</keyword>
<evidence type="ECO:0000256" key="5">
    <source>
        <dbReference type="ARBA" id="ARBA00023284"/>
    </source>
</evidence>
<comment type="similarity">
    <text evidence="1">Belongs to the thioredoxin family. DsbA subfamily.</text>
</comment>
<evidence type="ECO:0000256" key="4">
    <source>
        <dbReference type="ARBA" id="ARBA00023157"/>
    </source>
</evidence>
<dbReference type="KEGG" id="chm:B842_01190"/>
<keyword evidence="5" id="KW-0676">Redox-active center</keyword>
<evidence type="ECO:0000256" key="3">
    <source>
        <dbReference type="ARBA" id="ARBA00023002"/>
    </source>
</evidence>
<dbReference type="InterPro" id="IPR049564">
    <property type="entry name" value="DsbA-like_N"/>
</dbReference>
<dbReference type="HOGENOM" id="CLU_000288_47_1_11"/>
<evidence type="ECO:0000256" key="7">
    <source>
        <dbReference type="SAM" id="Phobius"/>
    </source>
</evidence>
<keyword evidence="2" id="KW-0732">Signal</keyword>
<keyword evidence="10" id="KW-1185">Reference proteome</keyword>
<proteinExistence type="inferred from homology"/>
<keyword evidence="3" id="KW-0560">Oxidoreductase</keyword>
<evidence type="ECO:0000256" key="1">
    <source>
        <dbReference type="ARBA" id="ARBA00005791"/>
    </source>
</evidence>
<dbReference type="InterPro" id="IPR036249">
    <property type="entry name" value="Thioredoxin-like_sf"/>
</dbReference>
<keyword evidence="7" id="KW-0472">Membrane</keyword>
<dbReference type="PROSITE" id="PS51352">
    <property type="entry name" value="THIOREDOXIN_2"/>
    <property type="match status" value="1"/>
</dbReference>
<dbReference type="Gene3D" id="3.40.30.10">
    <property type="entry name" value="Glutaredoxin"/>
    <property type="match status" value="1"/>
</dbReference>
<keyword evidence="7" id="KW-1133">Transmembrane helix</keyword>
<dbReference type="PANTHER" id="PTHR13887">
    <property type="entry name" value="GLUTATHIONE S-TRANSFERASE KAPPA"/>
    <property type="match status" value="1"/>
</dbReference>
<feature type="region of interest" description="Disordered" evidence="6">
    <location>
        <begin position="73"/>
        <end position="104"/>
    </location>
</feature>
<dbReference type="InterPro" id="IPR013766">
    <property type="entry name" value="Thioredoxin_domain"/>
</dbReference>
<reference evidence="9 10" key="1">
    <citation type="submission" date="2013-04" db="EMBL/GenBank/DDBJ databases">
        <title>Complete genome sequence of Corynebacterium humireducens DSM 45392(T), isolated from a wastewater-fed microbial fuel cell.</title>
        <authorList>
            <person name="Ruckert C."/>
            <person name="Albersmeier A."/>
            <person name="Kalinowski J."/>
        </authorList>
    </citation>
    <scope>NUCLEOTIDE SEQUENCE [LARGE SCALE GENOMIC DNA]</scope>
    <source>
        <strain evidence="10">MFC-5</strain>
    </source>
</reference>
<dbReference type="Pfam" id="PF13462">
    <property type="entry name" value="Thioredoxin_4"/>
    <property type="match status" value="1"/>
</dbReference>
<keyword evidence="4" id="KW-1015">Disulfide bond</keyword>
<dbReference type="PANTHER" id="PTHR13887:SF14">
    <property type="entry name" value="DISULFIDE BOND FORMATION PROTEIN D"/>
    <property type="match status" value="1"/>
</dbReference>
<dbReference type="STRING" id="1223515.B842_01190"/>
<evidence type="ECO:0000256" key="6">
    <source>
        <dbReference type="SAM" id="MobiDB-lite"/>
    </source>
</evidence>
<organism evidence="9 10">
    <name type="scientific">Corynebacterium humireducens NBRC 106098 = DSM 45392</name>
    <dbReference type="NCBI Taxonomy" id="1223515"/>
    <lineage>
        <taxon>Bacteria</taxon>
        <taxon>Bacillati</taxon>
        <taxon>Actinomycetota</taxon>
        <taxon>Actinomycetes</taxon>
        <taxon>Mycobacteriales</taxon>
        <taxon>Corynebacteriaceae</taxon>
        <taxon>Corynebacterium</taxon>
    </lineage>
</organism>
<feature type="region of interest" description="Disordered" evidence="6">
    <location>
        <begin position="39"/>
        <end position="60"/>
    </location>
</feature>
<protein>
    <recommendedName>
        <fullName evidence="8">Thioredoxin domain-containing protein</fullName>
    </recommendedName>
</protein>
<evidence type="ECO:0000259" key="8">
    <source>
        <dbReference type="PROSITE" id="PS51352"/>
    </source>
</evidence>